<dbReference type="EMBL" id="KL142372">
    <property type="protein sequence ID" value="KDR79728.1"/>
    <property type="molecule type" value="Genomic_DNA"/>
</dbReference>
<evidence type="ECO:0000256" key="1">
    <source>
        <dbReference type="SAM" id="MobiDB-lite"/>
    </source>
</evidence>
<evidence type="ECO:0000313" key="4">
    <source>
        <dbReference type="Proteomes" id="UP000027222"/>
    </source>
</evidence>
<proteinExistence type="predicted"/>
<keyword evidence="4" id="KW-1185">Reference proteome</keyword>
<feature type="transmembrane region" description="Helical" evidence="2">
    <location>
        <begin position="37"/>
        <end position="58"/>
    </location>
</feature>
<name>A0A067TL74_GALM3</name>
<accession>A0A067TL74</accession>
<feature type="region of interest" description="Disordered" evidence="1">
    <location>
        <begin position="64"/>
        <end position="128"/>
    </location>
</feature>
<feature type="compositionally biased region" description="Polar residues" evidence="1">
    <location>
        <begin position="82"/>
        <end position="109"/>
    </location>
</feature>
<gene>
    <name evidence="3" type="ORF">GALMADRAFT_136344</name>
</gene>
<evidence type="ECO:0000313" key="3">
    <source>
        <dbReference type="EMBL" id="KDR79728.1"/>
    </source>
</evidence>
<keyword evidence="2" id="KW-0812">Transmembrane</keyword>
<keyword evidence="2" id="KW-1133">Transmembrane helix</keyword>
<dbReference type="Proteomes" id="UP000027222">
    <property type="component" value="Unassembled WGS sequence"/>
</dbReference>
<sequence length="215" mass="23215">MGICKTAMTLSSPSSSLLARAAEEDSPQPDRHPLTTMAIVLALGVYILVSGFAIEWLARRNTRRAGESGPPLPTHGHVPEAGNNQSRARDTTPANIHLGTTDQQETHTPTPHVRDGAPSPPPAYNSLETLLQPGSRTAAPAPLDAAPLDLYGIPAAHLDPSNSPGELLAVHLQEGNRTGYLNASDQSEEYGSTPRRDRLFYLAARFRQPERLHER</sequence>
<organism evidence="3 4">
    <name type="scientific">Galerina marginata (strain CBS 339.88)</name>
    <dbReference type="NCBI Taxonomy" id="685588"/>
    <lineage>
        <taxon>Eukaryota</taxon>
        <taxon>Fungi</taxon>
        <taxon>Dikarya</taxon>
        <taxon>Basidiomycota</taxon>
        <taxon>Agaricomycotina</taxon>
        <taxon>Agaricomycetes</taxon>
        <taxon>Agaricomycetidae</taxon>
        <taxon>Agaricales</taxon>
        <taxon>Agaricineae</taxon>
        <taxon>Strophariaceae</taxon>
        <taxon>Galerina</taxon>
    </lineage>
</organism>
<evidence type="ECO:0000256" key="2">
    <source>
        <dbReference type="SAM" id="Phobius"/>
    </source>
</evidence>
<protein>
    <submittedName>
        <fullName evidence="3">Uncharacterized protein</fullName>
    </submittedName>
</protein>
<reference evidence="4" key="1">
    <citation type="journal article" date="2014" name="Proc. Natl. Acad. Sci. U.S.A.">
        <title>Extensive sampling of basidiomycete genomes demonstrates inadequacy of the white-rot/brown-rot paradigm for wood decay fungi.</title>
        <authorList>
            <person name="Riley R."/>
            <person name="Salamov A.A."/>
            <person name="Brown D.W."/>
            <person name="Nagy L.G."/>
            <person name="Floudas D."/>
            <person name="Held B.W."/>
            <person name="Levasseur A."/>
            <person name="Lombard V."/>
            <person name="Morin E."/>
            <person name="Otillar R."/>
            <person name="Lindquist E.A."/>
            <person name="Sun H."/>
            <person name="LaButti K.M."/>
            <person name="Schmutz J."/>
            <person name="Jabbour D."/>
            <person name="Luo H."/>
            <person name="Baker S.E."/>
            <person name="Pisabarro A.G."/>
            <person name="Walton J.D."/>
            <person name="Blanchette R.A."/>
            <person name="Henrissat B."/>
            <person name="Martin F."/>
            <person name="Cullen D."/>
            <person name="Hibbett D.S."/>
            <person name="Grigoriev I.V."/>
        </authorList>
    </citation>
    <scope>NUCLEOTIDE SEQUENCE [LARGE SCALE GENOMIC DNA]</scope>
    <source>
        <strain evidence="4">CBS 339.88</strain>
    </source>
</reference>
<keyword evidence="2" id="KW-0472">Membrane</keyword>
<dbReference type="HOGENOM" id="CLU_1175499_0_0_1"/>
<dbReference type="AlphaFoldDB" id="A0A067TL74"/>